<feature type="domain" description="FORGETTER1 second zinc ribbon" evidence="2">
    <location>
        <begin position="97"/>
        <end position="124"/>
    </location>
</feature>
<proteinExistence type="predicted"/>
<feature type="transmembrane region" description="Helical" evidence="1">
    <location>
        <begin position="37"/>
        <end position="56"/>
    </location>
</feature>
<sequence>MKWLNKYMQGRAGGDHLSIFLLVFSVVITIFGRLTGFFIIESLSYIPLGLGIYRMFSKNIQQRRMENYKFMMKISPLYKKGHRLFTRLRNSKNHKLMPCTSCKSMLRVPKNKGKIRVTCPSCKTRFIKKT</sequence>
<organism evidence="3 4">
    <name type="scientific">Isachenkonia alkalipeptolytica</name>
    <dbReference type="NCBI Taxonomy" id="2565777"/>
    <lineage>
        <taxon>Bacteria</taxon>
        <taxon>Bacillati</taxon>
        <taxon>Bacillota</taxon>
        <taxon>Clostridia</taxon>
        <taxon>Eubacteriales</taxon>
        <taxon>Clostridiaceae</taxon>
        <taxon>Isachenkonia</taxon>
    </lineage>
</organism>
<dbReference type="InterPro" id="IPR057025">
    <property type="entry name" value="Znr_FGT1_2"/>
</dbReference>
<protein>
    <recommendedName>
        <fullName evidence="2">FORGETTER1 second zinc ribbon domain-containing protein</fullName>
    </recommendedName>
</protein>
<comment type="caution">
    <text evidence="3">The sequence shown here is derived from an EMBL/GenBank/DDBJ whole genome shotgun (WGS) entry which is preliminary data.</text>
</comment>
<dbReference type="RefSeq" id="WP_160721328.1">
    <property type="nucleotide sequence ID" value="NZ_SUMG01000009.1"/>
</dbReference>
<evidence type="ECO:0000259" key="2">
    <source>
        <dbReference type="Pfam" id="PF23548"/>
    </source>
</evidence>
<reference evidence="3 4" key="1">
    <citation type="submission" date="2019-04" db="EMBL/GenBank/DDBJ databases">
        <title>Isachenkonia alkalipeptolytica gen. nov. sp. nov. a new anaerobic, alkiliphilic organothrophic bacterium capable to reduce synthesized ferrihydrite isolated from a soda lake.</title>
        <authorList>
            <person name="Toshchakov S.V."/>
            <person name="Zavarzina D.G."/>
            <person name="Zhilina T.N."/>
            <person name="Kostrikina N.A."/>
            <person name="Kublanov I.V."/>
        </authorList>
    </citation>
    <scope>NUCLEOTIDE SEQUENCE [LARGE SCALE GENOMIC DNA]</scope>
    <source>
        <strain evidence="3 4">Z-1701</strain>
    </source>
</reference>
<gene>
    <name evidence="3" type="ORF">ISALK_08700</name>
</gene>
<dbReference type="Proteomes" id="UP000449710">
    <property type="component" value="Unassembled WGS sequence"/>
</dbReference>
<feature type="transmembrane region" description="Helical" evidence="1">
    <location>
        <begin position="12"/>
        <end position="31"/>
    </location>
</feature>
<dbReference type="Pfam" id="PF23548">
    <property type="entry name" value="Zn_ribbon_FGT1_2"/>
    <property type="match status" value="1"/>
</dbReference>
<name>A0AA43XMC2_9CLOT</name>
<keyword evidence="1" id="KW-0812">Transmembrane</keyword>
<dbReference type="EMBL" id="SUMG01000009">
    <property type="protein sequence ID" value="NBG88580.1"/>
    <property type="molecule type" value="Genomic_DNA"/>
</dbReference>
<keyword evidence="1" id="KW-1133">Transmembrane helix</keyword>
<evidence type="ECO:0000256" key="1">
    <source>
        <dbReference type="SAM" id="Phobius"/>
    </source>
</evidence>
<evidence type="ECO:0000313" key="3">
    <source>
        <dbReference type="EMBL" id="NBG88580.1"/>
    </source>
</evidence>
<keyword evidence="1" id="KW-0472">Membrane</keyword>
<keyword evidence="4" id="KW-1185">Reference proteome</keyword>
<dbReference type="AlphaFoldDB" id="A0AA43XMC2"/>
<evidence type="ECO:0000313" key="4">
    <source>
        <dbReference type="Proteomes" id="UP000449710"/>
    </source>
</evidence>
<dbReference type="CDD" id="cd20335">
    <property type="entry name" value="BRcat_RBR"/>
    <property type="match status" value="1"/>
</dbReference>
<accession>A0AA43XMC2</accession>